<accession>A0A1Y2FDA3</accession>
<keyword evidence="3" id="KW-0012">Acyltransferase</keyword>
<dbReference type="InterPro" id="IPR002123">
    <property type="entry name" value="Plipid/glycerol_acylTrfase"/>
</dbReference>
<sequence length="305" mass="35131">MDPALFSLRALAWLTSSAIATTGAVVGLTCSAIIRPFSRRSCYDINSFIAGNLWRYFQWLFTGPHKARITFSGDALPEGENAIVIANHTSYSDFQLIHSVASSKKMQGRCRYFAKDELKYIPILGWAIYLCDMVLVSRNWITDQKELLNVFGPIRKLRLPMWLITYVEGTRFTPKKCKASQEFCESRNKPILKHVLYPRVRGFYATVEQFRTSHIKVVYDLTLVWSKDGKLHAAPTPVEVHGISDLNKHYKFHVHVRRFNLQDLPQDEAAVAGWLEKRWVEKDQVLEAFAQDFEGARKTYKAFDM</sequence>
<dbReference type="CDD" id="cd07990">
    <property type="entry name" value="LPLAT_LCLAT1-like"/>
    <property type="match status" value="1"/>
</dbReference>
<comment type="caution">
    <text evidence="5">The sequence shown here is derived from an EMBL/GenBank/DDBJ whole genome shotgun (WGS) entry which is preliminary data.</text>
</comment>
<dbReference type="PANTHER" id="PTHR10983">
    <property type="entry name" value="1-ACYLGLYCEROL-3-PHOSPHATE ACYLTRANSFERASE-RELATED"/>
    <property type="match status" value="1"/>
</dbReference>
<keyword evidence="2" id="KW-0808">Transferase</keyword>
<evidence type="ECO:0000313" key="6">
    <source>
        <dbReference type="Proteomes" id="UP000193685"/>
    </source>
</evidence>
<dbReference type="OMA" id="VANHVAW"/>
<evidence type="ECO:0000256" key="3">
    <source>
        <dbReference type="ARBA" id="ARBA00023315"/>
    </source>
</evidence>
<keyword evidence="6" id="KW-1185">Reference proteome</keyword>
<evidence type="ECO:0000256" key="2">
    <source>
        <dbReference type="ARBA" id="ARBA00022679"/>
    </source>
</evidence>
<dbReference type="SUPFAM" id="SSF69593">
    <property type="entry name" value="Glycerol-3-phosphate (1)-acyltransferase"/>
    <property type="match status" value="1"/>
</dbReference>
<dbReference type="GO" id="GO:0003841">
    <property type="term" value="F:1-acylglycerol-3-phosphate O-acyltransferase activity"/>
    <property type="evidence" value="ECO:0007669"/>
    <property type="project" value="TreeGrafter"/>
</dbReference>
<dbReference type="Proteomes" id="UP000193685">
    <property type="component" value="Unassembled WGS sequence"/>
</dbReference>
<evidence type="ECO:0000313" key="5">
    <source>
        <dbReference type="EMBL" id="ORY81901.1"/>
    </source>
</evidence>
<reference evidence="5 6" key="1">
    <citation type="submission" date="2016-07" db="EMBL/GenBank/DDBJ databases">
        <title>Pervasive Adenine N6-methylation of Active Genes in Fungi.</title>
        <authorList>
            <consortium name="DOE Joint Genome Institute"/>
            <person name="Mondo S.J."/>
            <person name="Dannebaum R.O."/>
            <person name="Kuo R.C."/>
            <person name="Labutti K."/>
            <person name="Haridas S."/>
            <person name="Kuo A."/>
            <person name="Salamov A."/>
            <person name="Ahrendt S.R."/>
            <person name="Lipzen A."/>
            <person name="Sullivan W."/>
            <person name="Andreopoulos W.B."/>
            <person name="Clum A."/>
            <person name="Lindquist E."/>
            <person name="Daum C."/>
            <person name="Ramamoorthy G.K."/>
            <person name="Gryganskyi A."/>
            <person name="Culley D."/>
            <person name="Magnuson J.K."/>
            <person name="James T.Y."/>
            <person name="O'Malley M.A."/>
            <person name="Stajich J.E."/>
            <person name="Spatafora J.W."/>
            <person name="Visel A."/>
            <person name="Grigoriev I.V."/>
        </authorList>
    </citation>
    <scope>NUCLEOTIDE SEQUENCE [LARGE SCALE GENOMIC DNA]</scope>
    <source>
        <strain evidence="5 6">12-1054</strain>
    </source>
</reference>
<dbReference type="GeneID" id="63788360"/>
<dbReference type="EMBL" id="MCFI01000010">
    <property type="protein sequence ID" value="ORY81901.1"/>
    <property type="molecule type" value="Genomic_DNA"/>
</dbReference>
<dbReference type="STRING" id="56484.A0A1Y2FDA3"/>
<dbReference type="SMART" id="SM00563">
    <property type="entry name" value="PlsC"/>
    <property type="match status" value="1"/>
</dbReference>
<gene>
    <name evidence="5" type="ORF">BCR37DRAFT_398707</name>
</gene>
<evidence type="ECO:0000256" key="1">
    <source>
        <dbReference type="ARBA" id="ARBA00008655"/>
    </source>
</evidence>
<dbReference type="RefSeq" id="XP_040725035.1">
    <property type="nucleotide sequence ID" value="XM_040871761.1"/>
</dbReference>
<dbReference type="GO" id="GO:0012505">
    <property type="term" value="C:endomembrane system"/>
    <property type="evidence" value="ECO:0007669"/>
    <property type="project" value="TreeGrafter"/>
</dbReference>
<dbReference type="OrthoDB" id="189226at2759"/>
<dbReference type="AlphaFoldDB" id="A0A1Y2FDA3"/>
<dbReference type="Pfam" id="PF01553">
    <property type="entry name" value="Acyltransferase"/>
    <property type="match status" value="1"/>
</dbReference>
<protein>
    <recommendedName>
        <fullName evidence="4">Phospholipid/glycerol acyltransferase domain-containing protein</fullName>
    </recommendedName>
</protein>
<feature type="domain" description="Phospholipid/glycerol acyltransferase" evidence="4">
    <location>
        <begin position="82"/>
        <end position="204"/>
    </location>
</feature>
<dbReference type="Pfam" id="PF16076">
    <property type="entry name" value="Acyltransf_C"/>
    <property type="match status" value="1"/>
</dbReference>
<dbReference type="PANTHER" id="PTHR10983:SF24">
    <property type="entry name" value="1-ACYLGLYCEROL-3-PHOSPHATE O-ACYLTRANSFERASE 3, ISOFORM E-RELATED"/>
    <property type="match status" value="1"/>
</dbReference>
<name>A0A1Y2FDA3_PROLT</name>
<dbReference type="InterPro" id="IPR032098">
    <property type="entry name" value="Acyltransf_C"/>
</dbReference>
<organism evidence="5 6">
    <name type="scientific">Protomyces lactucae-debilis</name>
    <dbReference type="NCBI Taxonomy" id="2754530"/>
    <lineage>
        <taxon>Eukaryota</taxon>
        <taxon>Fungi</taxon>
        <taxon>Dikarya</taxon>
        <taxon>Ascomycota</taxon>
        <taxon>Taphrinomycotina</taxon>
        <taxon>Taphrinomycetes</taxon>
        <taxon>Taphrinales</taxon>
        <taxon>Protomycetaceae</taxon>
        <taxon>Protomyces</taxon>
    </lineage>
</organism>
<proteinExistence type="inferred from homology"/>
<comment type="similarity">
    <text evidence="1">Belongs to the 1-acyl-sn-glycerol-3-phosphate acyltransferase family.</text>
</comment>
<evidence type="ECO:0000259" key="4">
    <source>
        <dbReference type="SMART" id="SM00563"/>
    </source>
</evidence>